<reference evidence="2" key="1">
    <citation type="submission" date="2015-12" db="EMBL/GenBank/DDBJ databases">
        <title>De novo transcriptome assembly of four potential Pierce s Disease insect vectors from Arizona vineyards.</title>
        <authorList>
            <person name="Tassone E.E."/>
        </authorList>
    </citation>
    <scope>NUCLEOTIDE SEQUENCE</scope>
</reference>
<dbReference type="Pfam" id="PF00248">
    <property type="entry name" value="Aldo_ket_red"/>
    <property type="match status" value="1"/>
</dbReference>
<evidence type="ECO:0000313" key="2">
    <source>
        <dbReference type="EMBL" id="JAS20195.1"/>
    </source>
</evidence>
<dbReference type="CDD" id="cd19163">
    <property type="entry name" value="AKR_galDH"/>
    <property type="match status" value="1"/>
</dbReference>
<dbReference type="GO" id="GO:0005829">
    <property type="term" value="C:cytosol"/>
    <property type="evidence" value="ECO:0007669"/>
    <property type="project" value="TreeGrafter"/>
</dbReference>
<dbReference type="GO" id="GO:0010349">
    <property type="term" value="F:L-galactose dehydrogenase activity"/>
    <property type="evidence" value="ECO:0007669"/>
    <property type="project" value="InterPro"/>
</dbReference>
<gene>
    <name evidence="2" type="ORF">g.8351</name>
</gene>
<feature type="domain" description="NADP-dependent oxidoreductase" evidence="1">
    <location>
        <begin position="34"/>
        <end position="316"/>
    </location>
</feature>
<dbReference type="InterPro" id="IPR044479">
    <property type="entry name" value="LGALDH-like"/>
</dbReference>
<organism evidence="2">
    <name type="scientific">Clastoptera arizonana</name>
    <name type="common">Arizona spittle bug</name>
    <dbReference type="NCBI Taxonomy" id="38151"/>
    <lineage>
        <taxon>Eukaryota</taxon>
        <taxon>Metazoa</taxon>
        <taxon>Ecdysozoa</taxon>
        <taxon>Arthropoda</taxon>
        <taxon>Hexapoda</taxon>
        <taxon>Insecta</taxon>
        <taxon>Pterygota</taxon>
        <taxon>Neoptera</taxon>
        <taxon>Paraneoptera</taxon>
        <taxon>Hemiptera</taxon>
        <taxon>Auchenorrhyncha</taxon>
        <taxon>Cercopoidea</taxon>
        <taxon>Clastopteridae</taxon>
        <taxon>Clastoptera</taxon>
    </lineage>
</organism>
<dbReference type="PANTHER" id="PTHR42686">
    <property type="entry name" value="GH17980P-RELATED"/>
    <property type="match status" value="1"/>
</dbReference>
<dbReference type="InterPro" id="IPR036812">
    <property type="entry name" value="NAD(P)_OxRdtase_dom_sf"/>
</dbReference>
<dbReference type="InterPro" id="IPR023210">
    <property type="entry name" value="NADP_OxRdtase_dom"/>
</dbReference>
<dbReference type="SUPFAM" id="SSF51430">
    <property type="entry name" value="NAD(P)-linked oxidoreductase"/>
    <property type="match status" value="1"/>
</dbReference>
<dbReference type="PRINTS" id="PR00069">
    <property type="entry name" value="ALDKETRDTASE"/>
</dbReference>
<dbReference type="EMBL" id="GEDC01017103">
    <property type="protein sequence ID" value="JAS20195.1"/>
    <property type="molecule type" value="Transcribed_RNA"/>
</dbReference>
<proteinExistence type="predicted"/>
<sequence length="347" mass="38929">MTLPETYVEGFHDIEAVKKMKYIKFGNTGLLLSKLSLGCGVLGNAYGDFDESEAISTVKEAFKLGINYVDTSPYYGDTKSETILGKALKEIPREAYYISTKVGRYGSVFVDMFDQSAERITIEFENSLKRLGLDYVDILIIHDIEFTPLSKILNEAIPAAESIIKKGKAKYLGISGYPVSNLWEVIEKSSVPIQVMFSYSRDLFFDSTLKTYLPFLQGKGVSVFNSSVTGLSLLTNHGPYPWHPASDELKQICSAAAEYCKTHNVELGNLAAHYALSQQNYSTTVIGMNTKKLLRTNLEILYNGLSEEELKVYQEIRQKFFNTGENLHWEGVEIKALHKALQEKTKA</sequence>
<evidence type="ECO:0000259" key="1">
    <source>
        <dbReference type="Pfam" id="PF00248"/>
    </source>
</evidence>
<protein>
    <recommendedName>
        <fullName evidence="1">NADP-dependent oxidoreductase domain-containing protein</fullName>
    </recommendedName>
</protein>
<dbReference type="PANTHER" id="PTHR42686:SF1">
    <property type="entry name" value="GH17980P-RELATED"/>
    <property type="match status" value="1"/>
</dbReference>
<dbReference type="AlphaFoldDB" id="A0A1B6D3P7"/>
<name>A0A1B6D3P7_9HEMI</name>
<dbReference type="InterPro" id="IPR020471">
    <property type="entry name" value="AKR"/>
</dbReference>
<dbReference type="Gene3D" id="3.20.20.100">
    <property type="entry name" value="NADP-dependent oxidoreductase domain"/>
    <property type="match status" value="1"/>
</dbReference>
<accession>A0A1B6D3P7</accession>